<reference evidence="4 5" key="1">
    <citation type="submission" date="2022-04" db="EMBL/GenBank/DDBJ databases">
        <title>Streptomyces sp. nov. LCR6-01 isolated from Lichen of Dirinaria sp.</title>
        <authorList>
            <person name="Kanchanasin P."/>
            <person name="Tanasupawat S."/>
            <person name="Phongsopitanun W."/>
        </authorList>
    </citation>
    <scope>NUCLEOTIDE SEQUENCE [LARGE SCALE GENOMIC DNA]</scope>
    <source>
        <strain evidence="4 5">LCR6-01</strain>
    </source>
</reference>
<accession>A0ABT0I9M7</accession>
<comment type="caution">
    <text evidence="4">The sequence shown here is derived from an EMBL/GenBank/DDBJ whole genome shotgun (WGS) entry which is preliminary data.</text>
</comment>
<dbReference type="Gene3D" id="3.30.565.10">
    <property type="entry name" value="Histidine kinase-like ATPase, C-terminal domain"/>
    <property type="match status" value="1"/>
</dbReference>
<keyword evidence="4" id="KW-0067">ATP-binding</keyword>
<dbReference type="SUPFAM" id="SSF55874">
    <property type="entry name" value="ATPase domain of HSP90 chaperone/DNA topoisomerase II/histidine kinase"/>
    <property type="match status" value="1"/>
</dbReference>
<feature type="region of interest" description="Disordered" evidence="2">
    <location>
        <begin position="1"/>
        <end position="20"/>
    </location>
</feature>
<dbReference type="GO" id="GO:0005524">
    <property type="term" value="F:ATP binding"/>
    <property type="evidence" value="ECO:0007669"/>
    <property type="project" value="UniProtKB-KW"/>
</dbReference>
<keyword evidence="5" id="KW-1185">Reference proteome</keyword>
<dbReference type="RefSeq" id="WP_248633537.1">
    <property type="nucleotide sequence ID" value="NZ_JALPTH010000009.1"/>
</dbReference>
<feature type="domain" description="Histidine kinase/HSP90-like ATPase" evidence="3">
    <location>
        <begin position="40"/>
        <end position="135"/>
    </location>
</feature>
<dbReference type="EMBL" id="JALPTH010000009">
    <property type="protein sequence ID" value="MCK8678027.1"/>
    <property type="molecule type" value="Genomic_DNA"/>
</dbReference>
<organism evidence="4 5">
    <name type="scientific">Streptomyces lichenis</name>
    <dbReference type="NCBI Taxonomy" id="2306967"/>
    <lineage>
        <taxon>Bacteria</taxon>
        <taxon>Bacillati</taxon>
        <taxon>Actinomycetota</taxon>
        <taxon>Actinomycetes</taxon>
        <taxon>Kitasatosporales</taxon>
        <taxon>Streptomycetaceae</taxon>
        <taxon>Streptomyces</taxon>
    </lineage>
</organism>
<dbReference type="InterPro" id="IPR050267">
    <property type="entry name" value="Anti-sigma-factor_SerPK"/>
</dbReference>
<dbReference type="PANTHER" id="PTHR35526">
    <property type="entry name" value="ANTI-SIGMA-F FACTOR RSBW-RELATED"/>
    <property type="match status" value="1"/>
</dbReference>
<dbReference type="InterPro" id="IPR036890">
    <property type="entry name" value="HATPase_C_sf"/>
</dbReference>
<protein>
    <submittedName>
        <fullName evidence="4">ATP-binding protein</fullName>
    </submittedName>
</protein>
<dbReference type="PANTHER" id="PTHR35526:SF3">
    <property type="entry name" value="ANTI-SIGMA-F FACTOR RSBW"/>
    <property type="match status" value="1"/>
</dbReference>
<sequence>MTSHQSIDQRPVPQPAAPGRHLTMLFSSTRRGARLARRLAVQQFTEWTGLPHGSDAARAVAQITGELASNAVTHGRLPGRDFRLRLSLAQRRLRIEVTDARPERAPRRPVAAGLEEGGRGLLMVAAYAEDWGWEVRDRLTKTVWAEVAASSLVPEGRPQLVLEGALEGGDQGLHHQGLHMGGQ</sequence>
<keyword evidence="1" id="KW-0418">Kinase</keyword>
<dbReference type="InterPro" id="IPR003594">
    <property type="entry name" value="HATPase_dom"/>
</dbReference>
<dbReference type="Pfam" id="PF13581">
    <property type="entry name" value="HATPase_c_2"/>
    <property type="match status" value="1"/>
</dbReference>
<evidence type="ECO:0000313" key="5">
    <source>
        <dbReference type="Proteomes" id="UP001522868"/>
    </source>
</evidence>
<evidence type="ECO:0000256" key="2">
    <source>
        <dbReference type="SAM" id="MobiDB-lite"/>
    </source>
</evidence>
<gene>
    <name evidence="4" type="ORF">M1O15_11595</name>
</gene>
<name>A0ABT0I9M7_9ACTN</name>
<keyword evidence="4" id="KW-0547">Nucleotide-binding</keyword>
<evidence type="ECO:0000313" key="4">
    <source>
        <dbReference type="EMBL" id="MCK8678027.1"/>
    </source>
</evidence>
<evidence type="ECO:0000256" key="1">
    <source>
        <dbReference type="ARBA" id="ARBA00022527"/>
    </source>
</evidence>
<dbReference type="Proteomes" id="UP001522868">
    <property type="component" value="Unassembled WGS sequence"/>
</dbReference>
<dbReference type="CDD" id="cd16936">
    <property type="entry name" value="HATPase_RsbW-like"/>
    <property type="match status" value="1"/>
</dbReference>
<keyword evidence="1" id="KW-0723">Serine/threonine-protein kinase</keyword>
<proteinExistence type="predicted"/>
<keyword evidence="1" id="KW-0808">Transferase</keyword>
<evidence type="ECO:0000259" key="3">
    <source>
        <dbReference type="Pfam" id="PF13581"/>
    </source>
</evidence>